<dbReference type="OrthoDB" id="9770043at2"/>
<gene>
    <name evidence="5" type="ORF">DRF67_17650</name>
</gene>
<dbReference type="Gene3D" id="2.120.10.30">
    <property type="entry name" value="TolB, C-terminal domain"/>
    <property type="match status" value="1"/>
</dbReference>
<dbReference type="InterPro" id="IPR011041">
    <property type="entry name" value="Quinoprot_gluc/sorb_DH_b-prop"/>
</dbReference>
<dbReference type="NCBIfam" id="TIGR04183">
    <property type="entry name" value="Por_Secre_tail"/>
    <property type="match status" value="1"/>
</dbReference>
<evidence type="ECO:0000256" key="1">
    <source>
        <dbReference type="ARBA" id="ARBA00022729"/>
    </source>
</evidence>
<accession>A0A3D9AUX7</accession>
<feature type="chain" id="PRO_5017832263" evidence="2">
    <location>
        <begin position="19"/>
        <end position="456"/>
    </location>
</feature>
<reference evidence="5 6" key="1">
    <citation type="submission" date="2018-06" db="EMBL/GenBank/DDBJ databases">
        <title>Novel Chryseobacterium species.</title>
        <authorList>
            <person name="Newman J."/>
            <person name="Hugo C."/>
            <person name="Oosthuizen L."/>
            <person name="Charimba G."/>
        </authorList>
    </citation>
    <scope>NUCLEOTIDE SEQUENCE [LARGE SCALE GENOMIC DNA]</scope>
    <source>
        <strain evidence="5 6">7_F195</strain>
    </source>
</reference>
<feature type="domain" description="Glucose/Sorbosone dehydrogenase" evidence="3">
    <location>
        <begin position="30"/>
        <end position="326"/>
    </location>
</feature>
<proteinExistence type="predicted"/>
<dbReference type="InterPro" id="IPR012938">
    <property type="entry name" value="Glc/Sorbosone_DH"/>
</dbReference>
<dbReference type="Pfam" id="PF18962">
    <property type="entry name" value="Por_Secre_tail"/>
    <property type="match status" value="1"/>
</dbReference>
<dbReference type="InterPro" id="IPR011042">
    <property type="entry name" value="6-blade_b-propeller_TolB-like"/>
</dbReference>
<evidence type="ECO:0000259" key="3">
    <source>
        <dbReference type="Pfam" id="PF07995"/>
    </source>
</evidence>
<keyword evidence="1 2" id="KW-0732">Signal</keyword>
<evidence type="ECO:0000313" key="5">
    <source>
        <dbReference type="EMBL" id="REC44676.1"/>
    </source>
</evidence>
<protein>
    <submittedName>
        <fullName evidence="5">Cadherin</fullName>
    </submittedName>
</protein>
<dbReference type="Pfam" id="PF07995">
    <property type="entry name" value="GSDH"/>
    <property type="match status" value="1"/>
</dbReference>
<evidence type="ECO:0000256" key="2">
    <source>
        <dbReference type="SAM" id="SignalP"/>
    </source>
</evidence>
<organism evidence="5 6">
    <name type="scientific">Chryseobacterium pennipullorum</name>
    <dbReference type="NCBI Taxonomy" id="2258963"/>
    <lineage>
        <taxon>Bacteria</taxon>
        <taxon>Pseudomonadati</taxon>
        <taxon>Bacteroidota</taxon>
        <taxon>Flavobacteriia</taxon>
        <taxon>Flavobacteriales</taxon>
        <taxon>Weeksellaceae</taxon>
        <taxon>Chryseobacterium group</taxon>
        <taxon>Chryseobacterium</taxon>
    </lineage>
</organism>
<feature type="domain" description="Secretion system C-terminal sorting" evidence="4">
    <location>
        <begin position="384"/>
        <end position="455"/>
    </location>
</feature>
<dbReference type="PANTHER" id="PTHR19328:SF75">
    <property type="entry name" value="ALDOSE SUGAR DEHYDROGENASE YLII"/>
    <property type="match status" value="1"/>
</dbReference>
<dbReference type="AlphaFoldDB" id="A0A3D9AUX7"/>
<comment type="caution">
    <text evidence="5">The sequence shown here is derived from an EMBL/GenBank/DDBJ whole genome shotgun (WGS) entry which is preliminary data.</text>
</comment>
<dbReference type="SUPFAM" id="SSF50952">
    <property type="entry name" value="Soluble quinoprotein glucose dehydrogenase"/>
    <property type="match status" value="1"/>
</dbReference>
<sequence length="456" mass="49188">MKNLLFSISIFSSSFVNAQGINLEEFATGLTSPVEITNAGDNRLFVVQQNGIIKIIQPDGTVNASNFLNVTSKIVYGGERGLLGLAFHPQYPTNGYFFVYYNNTAGNVVVARYSVSATDPNTADPNSEKILLNIPKPFTNHNGGSIHFAPDGKLWVITGDGGSGGDPNNNAQNKNALLGKMLRIDVNATGPYNIPSDNPFAATGVDGADEVWAYGLRNAWKFSFDLETGQVWIADVGQGAIEEINTMPITQAGINYGWRCYEGNDAYNTVGCPAQSTMTFPVAVYDHSGGKCSITGGYVYRGIQNPSLQGKYFFADYCSTQIGILDSSNAITWTSAYSGNNFSTFGQDSQKELYVAAVNSGKIFKITTGTLSTQESNNLGTVRIYPNPASKEIFIDGVKDQKLTAEIISAEGRKVLEKDQITQGKGIDISGIPAGVYFINLKSGELKSYSQKIIIK</sequence>
<dbReference type="RefSeq" id="WP_115929620.1">
    <property type="nucleotide sequence ID" value="NZ_QNVV01000019.1"/>
</dbReference>
<evidence type="ECO:0000259" key="4">
    <source>
        <dbReference type="Pfam" id="PF18962"/>
    </source>
</evidence>
<feature type="signal peptide" evidence="2">
    <location>
        <begin position="1"/>
        <end position="18"/>
    </location>
</feature>
<evidence type="ECO:0000313" key="6">
    <source>
        <dbReference type="Proteomes" id="UP000256257"/>
    </source>
</evidence>
<name>A0A3D9AUX7_9FLAO</name>
<dbReference type="InterPro" id="IPR026444">
    <property type="entry name" value="Secre_tail"/>
</dbReference>
<dbReference type="Proteomes" id="UP000256257">
    <property type="component" value="Unassembled WGS sequence"/>
</dbReference>
<dbReference type="PANTHER" id="PTHR19328">
    <property type="entry name" value="HEDGEHOG-INTERACTING PROTEIN"/>
    <property type="match status" value="1"/>
</dbReference>
<keyword evidence="6" id="KW-1185">Reference proteome</keyword>
<dbReference type="EMBL" id="QNVV01000019">
    <property type="protein sequence ID" value="REC44676.1"/>
    <property type="molecule type" value="Genomic_DNA"/>
</dbReference>